<dbReference type="Gene3D" id="2.60.40.1120">
    <property type="entry name" value="Carboxypeptidase-like, regulatory domain"/>
    <property type="match status" value="1"/>
</dbReference>
<dbReference type="RefSeq" id="WP_083570537.1">
    <property type="nucleotide sequence ID" value="NZ_FQUM01000001.1"/>
</dbReference>
<keyword evidence="2 7" id="KW-0813">Transport</keyword>
<dbReference type="Gene3D" id="2.170.130.10">
    <property type="entry name" value="TonB-dependent receptor, plug domain"/>
    <property type="match status" value="1"/>
</dbReference>
<organism evidence="9 10">
    <name type="scientific">Mariniphaga anaerophila</name>
    <dbReference type="NCBI Taxonomy" id="1484053"/>
    <lineage>
        <taxon>Bacteria</taxon>
        <taxon>Pseudomonadati</taxon>
        <taxon>Bacteroidota</taxon>
        <taxon>Bacteroidia</taxon>
        <taxon>Marinilabiliales</taxon>
        <taxon>Prolixibacteraceae</taxon>
        <taxon>Mariniphaga</taxon>
    </lineage>
</organism>
<dbReference type="InterPro" id="IPR037066">
    <property type="entry name" value="Plug_dom_sf"/>
</dbReference>
<dbReference type="SUPFAM" id="SSF49464">
    <property type="entry name" value="Carboxypeptidase regulatory domain-like"/>
    <property type="match status" value="1"/>
</dbReference>
<evidence type="ECO:0000256" key="2">
    <source>
        <dbReference type="ARBA" id="ARBA00022448"/>
    </source>
</evidence>
<dbReference type="GO" id="GO:0009279">
    <property type="term" value="C:cell outer membrane"/>
    <property type="evidence" value="ECO:0007669"/>
    <property type="project" value="UniProtKB-SubCell"/>
</dbReference>
<dbReference type="InterPro" id="IPR039426">
    <property type="entry name" value="TonB-dep_rcpt-like"/>
</dbReference>
<dbReference type="InterPro" id="IPR012910">
    <property type="entry name" value="Plug_dom"/>
</dbReference>
<dbReference type="Pfam" id="PF13715">
    <property type="entry name" value="CarbopepD_reg_2"/>
    <property type="match status" value="1"/>
</dbReference>
<dbReference type="STRING" id="1484053.SAMN05444274_101599"/>
<feature type="domain" description="TonB-dependent receptor plug" evidence="8">
    <location>
        <begin position="135"/>
        <end position="238"/>
    </location>
</feature>
<dbReference type="OrthoDB" id="9768177at2"/>
<dbReference type="InterPro" id="IPR008969">
    <property type="entry name" value="CarboxyPept-like_regulatory"/>
</dbReference>
<dbReference type="InterPro" id="IPR023997">
    <property type="entry name" value="TonB-dep_OMP_SusC/RagA_CS"/>
</dbReference>
<accession>A0A1M4U7S2</accession>
<dbReference type="Proteomes" id="UP000184164">
    <property type="component" value="Unassembled WGS sequence"/>
</dbReference>
<evidence type="ECO:0000256" key="7">
    <source>
        <dbReference type="PROSITE-ProRule" id="PRU01360"/>
    </source>
</evidence>
<gene>
    <name evidence="9" type="ORF">SAMN05444274_101599</name>
</gene>
<dbReference type="EMBL" id="FQUM01000001">
    <property type="protein sequence ID" value="SHE52637.1"/>
    <property type="molecule type" value="Genomic_DNA"/>
</dbReference>
<evidence type="ECO:0000259" key="8">
    <source>
        <dbReference type="Pfam" id="PF07715"/>
    </source>
</evidence>
<keyword evidence="10" id="KW-1185">Reference proteome</keyword>
<keyword evidence="5 7" id="KW-0472">Membrane</keyword>
<keyword evidence="3 7" id="KW-1134">Transmembrane beta strand</keyword>
<dbReference type="NCBIfam" id="TIGR04057">
    <property type="entry name" value="SusC_RagA_signa"/>
    <property type="match status" value="1"/>
</dbReference>
<dbReference type="Gene3D" id="2.40.170.20">
    <property type="entry name" value="TonB-dependent receptor, beta-barrel domain"/>
    <property type="match status" value="1"/>
</dbReference>
<evidence type="ECO:0000313" key="10">
    <source>
        <dbReference type="Proteomes" id="UP000184164"/>
    </source>
</evidence>
<dbReference type="InterPro" id="IPR036942">
    <property type="entry name" value="Beta-barrel_TonB_sf"/>
</dbReference>
<reference evidence="9 10" key="1">
    <citation type="submission" date="2016-11" db="EMBL/GenBank/DDBJ databases">
        <authorList>
            <person name="Jaros S."/>
            <person name="Januszkiewicz K."/>
            <person name="Wedrychowicz H."/>
        </authorList>
    </citation>
    <scope>NUCLEOTIDE SEQUENCE [LARGE SCALE GENOMIC DNA]</scope>
    <source>
        <strain evidence="9 10">DSM 26910</strain>
    </source>
</reference>
<keyword evidence="6 7" id="KW-0998">Cell outer membrane</keyword>
<keyword evidence="4 7" id="KW-0812">Transmembrane</keyword>
<dbReference type="FunFam" id="2.60.40.1120:FF:000003">
    <property type="entry name" value="Outer membrane protein Omp121"/>
    <property type="match status" value="1"/>
</dbReference>
<evidence type="ECO:0000256" key="5">
    <source>
        <dbReference type="ARBA" id="ARBA00023136"/>
    </source>
</evidence>
<evidence type="ECO:0000256" key="6">
    <source>
        <dbReference type="ARBA" id="ARBA00023237"/>
    </source>
</evidence>
<comment type="similarity">
    <text evidence="7">Belongs to the TonB-dependent receptor family.</text>
</comment>
<evidence type="ECO:0000256" key="3">
    <source>
        <dbReference type="ARBA" id="ARBA00022452"/>
    </source>
</evidence>
<dbReference type="PROSITE" id="PS52016">
    <property type="entry name" value="TONB_DEPENDENT_REC_3"/>
    <property type="match status" value="1"/>
</dbReference>
<comment type="subcellular location">
    <subcellularLocation>
        <location evidence="1 7">Cell outer membrane</location>
        <topology evidence="1 7">Multi-pass membrane protein</topology>
    </subcellularLocation>
</comment>
<dbReference type="NCBIfam" id="TIGR04056">
    <property type="entry name" value="OMP_RagA_SusC"/>
    <property type="match status" value="1"/>
</dbReference>
<protein>
    <submittedName>
        <fullName evidence="9">TonB-linked outer membrane protein, SusC/RagA family</fullName>
    </submittedName>
</protein>
<dbReference type="SUPFAM" id="SSF56935">
    <property type="entry name" value="Porins"/>
    <property type="match status" value="1"/>
</dbReference>
<dbReference type="Pfam" id="PF07715">
    <property type="entry name" value="Plug"/>
    <property type="match status" value="1"/>
</dbReference>
<dbReference type="InterPro" id="IPR023996">
    <property type="entry name" value="TonB-dep_OMP_SusC/RagA"/>
</dbReference>
<proteinExistence type="inferred from homology"/>
<dbReference type="AlphaFoldDB" id="A0A1M4U7S2"/>
<evidence type="ECO:0000256" key="1">
    <source>
        <dbReference type="ARBA" id="ARBA00004571"/>
    </source>
</evidence>
<evidence type="ECO:0000313" key="9">
    <source>
        <dbReference type="EMBL" id="SHE52637.1"/>
    </source>
</evidence>
<evidence type="ECO:0000256" key="4">
    <source>
        <dbReference type="ARBA" id="ARBA00022692"/>
    </source>
</evidence>
<name>A0A1M4U7S2_9BACT</name>
<sequence length="1105" mass="121936">MKKTDGKKERSFWQLYLRKAKLSMVGAIFLIVPAIVFGQQTITVTGSVTESTGEVLPGVNIVVKGTTNGTVSDVDGNYTMSVSPDAVLVFSFIGYENQEISVDGRTKLDVFLKLSSVGIEEVVAIGYGTQSRALVTSSVSKIEADEIRMSNQVNPINALQGKAAGVDVRVTNGMPGASAKVVIRGGTSTSPDSDGPLYIVDGVIRPINDLNAEDIETLQVLKDAASTAIYGARGANGIVIITTKSGKSGKGQINFKYSTQVETIAKSYPFSSAEDYIWASRKAAALGLDDVNSAKRLSDGAYPYSTNNISNNQHGGGFMNAKHTLEFIDDLINAEGPGLVSDLLDNQGYQTMIDPVTGKKMLFKDNNYDEVMFQTGISNNYDINFSAGNEKASIYTGLGYADQEGIVKGTFYERLSFLINTTYNVKDNVQVEAGVNYQYANYNDPASYNGTLNRSSRLPHSVRMYYPDGTPAIGEGGGSPRNILHELYYEDYEQKRYRSTFRIGLDWEITKGLHFKPSGSLFNDEQVYNYFESYHEFDKNRNMSSSHSLGRRYMGDAILTLDKTFNKNHSINAMGGANLTDYHYFILSGSGKNAPTDYIPTLNASSTEDERVSSTISDDRLVSFFGRVNYDYKKKYLLGISGRIDGSSKFSETNKWGFFPAITTGWNVHSEDFWNVASINKLKLRASWGQSGNNVLSISDTQGAYSSGYNYTWIPGILNTTLANNSLVWETTSSTDIGFDASFLNDRISLYGDFYNKITKDRLVSIPLPRESGFNTIRANYGSVRNRGVEFELGVQAIKTKELTWDIAANFSFNRLVVVDLPDNGNEKNRINGGLIYDKELGDYKMVGGLAEGERLGGIWAFNMIGVYATDEDAAQAPYDTKVSGYWLNKPAGEQKVGGDAIWEDVDGNDIIDDRDMVFMGWGAPDKIGGITNTVNWKGFSFRFVMDYALGHVISNGWRARANGNARNRVMTLTDVISDDMWWEQGDQATIPRYSAASDWDNGKRNHVRSTIYSGVGPAASYSYPNSLYISKGDYLAFRELSFSYSIPSQIAKKMKMSNILLTAGAYNIGYLTAYDGLTPENYDGGERGDYPRPRQFKFGVSLTF</sequence>